<gene>
    <name evidence="4" type="ORF">HYPBUDRAFT_115959</name>
</gene>
<dbReference type="GO" id="GO:0180022">
    <property type="term" value="C:RQC-trigger complex"/>
    <property type="evidence" value="ECO:0007669"/>
    <property type="project" value="InterPro"/>
</dbReference>
<evidence type="ECO:0000259" key="3">
    <source>
        <dbReference type="Pfam" id="PF06221"/>
    </source>
</evidence>
<dbReference type="EMBL" id="KV454538">
    <property type="protein sequence ID" value="ODV69258.1"/>
    <property type="molecule type" value="Genomic_DNA"/>
</dbReference>
<organism evidence="4 5">
    <name type="scientific">Hyphopichia burtonii NRRL Y-1933</name>
    <dbReference type="NCBI Taxonomy" id="984485"/>
    <lineage>
        <taxon>Eukaryota</taxon>
        <taxon>Fungi</taxon>
        <taxon>Dikarya</taxon>
        <taxon>Ascomycota</taxon>
        <taxon>Saccharomycotina</taxon>
        <taxon>Pichiomycetes</taxon>
        <taxon>Debaryomycetaceae</taxon>
        <taxon>Hyphopichia</taxon>
    </lineage>
</organism>
<dbReference type="GO" id="GO:0008270">
    <property type="term" value="F:zinc ion binding"/>
    <property type="evidence" value="ECO:0007669"/>
    <property type="project" value="InterPro"/>
</dbReference>
<feature type="coiled-coil region" evidence="1">
    <location>
        <begin position="231"/>
        <end position="261"/>
    </location>
</feature>
<feature type="domain" description="TRIP4/RQT4 C2HC5-type zinc finger" evidence="3">
    <location>
        <begin position="186"/>
        <end position="238"/>
    </location>
</feature>
<dbReference type="AlphaFoldDB" id="A0A1E4RPU5"/>
<feature type="compositionally biased region" description="Basic and acidic residues" evidence="2">
    <location>
        <begin position="66"/>
        <end position="83"/>
    </location>
</feature>
<dbReference type="GO" id="GO:0072344">
    <property type="term" value="P:rescue of stalled ribosome"/>
    <property type="evidence" value="ECO:0007669"/>
    <property type="project" value="EnsemblFungi"/>
</dbReference>
<dbReference type="GO" id="GO:0070530">
    <property type="term" value="F:K63-linked polyubiquitin modification-dependent protein binding"/>
    <property type="evidence" value="ECO:0007669"/>
    <property type="project" value="EnsemblFungi"/>
</dbReference>
<dbReference type="PANTHER" id="PTHR12963">
    <property type="entry name" value="THYROID RECEPTOR INTERACTING PROTEIN RELATED"/>
    <property type="match status" value="1"/>
</dbReference>
<dbReference type="PANTHER" id="PTHR12963:SF4">
    <property type="entry name" value="ACTIVATING SIGNAL COINTEGRATOR 1"/>
    <property type="match status" value="1"/>
</dbReference>
<protein>
    <submittedName>
        <fullName evidence="4">Zf-C2HC5-domain-containing protein</fullName>
    </submittedName>
</protein>
<dbReference type="GO" id="GO:0022626">
    <property type="term" value="C:cytosolic ribosome"/>
    <property type="evidence" value="ECO:0007669"/>
    <property type="project" value="EnsemblFungi"/>
</dbReference>
<dbReference type="GO" id="GO:0045893">
    <property type="term" value="P:positive regulation of DNA-templated transcription"/>
    <property type="evidence" value="ECO:0007669"/>
    <property type="project" value="TreeGrafter"/>
</dbReference>
<feature type="compositionally biased region" description="Basic and acidic residues" evidence="2">
    <location>
        <begin position="112"/>
        <end position="126"/>
    </location>
</feature>
<dbReference type="InterPro" id="IPR009349">
    <property type="entry name" value="TRIP4/RQT4_C2HC5_Znf"/>
</dbReference>
<reference evidence="5" key="1">
    <citation type="submission" date="2016-05" db="EMBL/GenBank/DDBJ databases">
        <title>Comparative genomics of biotechnologically important yeasts.</title>
        <authorList>
            <consortium name="DOE Joint Genome Institute"/>
            <person name="Riley R."/>
            <person name="Haridas S."/>
            <person name="Wolfe K.H."/>
            <person name="Lopes M.R."/>
            <person name="Hittinger C.T."/>
            <person name="Goker M."/>
            <person name="Salamov A."/>
            <person name="Wisecaver J."/>
            <person name="Long T.M."/>
            <person name="Aerts A.L."/>
            <person name="Barry K."/>
            <person name="Choi C."/>
            <person name="Clum A."/>
            <person name="Coughlan A.Y."/>
            <person name="Deshpande S."/>
            <person name="Douglass A.P."/>
            <person name="Hanson S.J."/>
            <person name="Klenk H.-P."/>
            <person name="Labutti K."/>
            <person name="Lapidus A."/>
            <person name="Lindquist E."/>
            <person name="Lipzen A."/>
            <person name="Meier-Kolthoff J.P."/>
            <person name="Ohm R.A."/>
            <person name="Otillar R.P."/>
            <person name="Pangilinan J."/>
            <person name="Peng Y."/>
            <person name="Rokas A."/>
            <person name="Rosa C.A."/>
            <person name="Scheuner C."/>
            <person name="Sibirny A.A."/>
            <person name="Slot J.C."/>
            <person name="Stielow J.B."/>
            <person name="Sun H."/>
            <person name="Kurtzman C.P."/>
            <person name="Blackwell M."/>
            <person name="Grigoriev I.V."/>
            <person name="Jeffries T.W."/>
        </authorList>
    </citation>
    <scope>NUCLEOTIDE SEQUENCE [LARGE SCALE GENOMIC DNA]</scope>
    <source>
        <strain evidence="5">NRRL Y-1933</strain>
    </source>
</reference>
<feature type="region of interest" description="Disordered" evidence="2">
    <location>
        <begin position="66"/>
        <end position="126"/>
    </location>
</feature>
<accession>A0A1E4RPU5</accession>
<evidence type="ECO:0000256" key="2">
    <source>
        <dbReference type="SAM" id="MobiDB-lite"/>
    </source>
</evidence>
<dbReference type="STRING" id="984485.A0A1E4RPU5"/>
<sequence length="476" mass="54687">MSYTKLKSYAVPAVAEILPLDNDSCQEMISYTLTLPNNEIQSHFLNLLGESEATFNFIATFMELKSQGDEQASKKSEKTEKSAAKRISKKENPQSIIPSNPKVKTPAWQSPEESKPPKQLKGRLDHNKSATTSELIDLKPSNQLTTQQAKKSKKKNLDSLKDIEWALNELEVSAQEYDLDSSNYIKRSCNCMATRHPLFEVAPNCLNCGKIICSKEGLQPCSFCGKDLLSFKDKEEIIKILKAEKENLDVKQDNIRNKSIQEQEGPSKEKAKKIKISVKPGENLWQAQDRALKKADEEKKKLQELIEKREKEQKEIEEQEIELKQYEKTKNVDPELLKAQERLETLLNFQATGAERTKIIDRASDYEMPSSNNQISWLSPAERALRLKKQQKQLRKYEDEVKSRSGRGKKVVEMVIKDGKVNMVERTINTADDPENDKEMESLKNEIKESKLQSEANLSRNVWDYKNDNKWEKPVY</sequence>
<dbReference type="GO" id="GO:0005634">
    <property type="term" value="C:nucleus"/>
    <property type="evidence" value="ECO:0007669"/>
    <property type="project" value="InterPro"/>
</dbReference>
<dbReference type="OrthoDB" id="338816at2759"/>
<dbReference type="Proteomes" id="UP000095085">
    <property type="component" value="Unassembled WGS sequence"/>
</dbReference>
<evidence type="ECO:0000256" key="1">
    <source>
        <dbReference type="SAM" id="Coils"/>
    </source>
</evidence>
<evidence type="ECO:0000313" key="4">
    <source>
        <dbReference type="EMBL" id="ODV69258.1"/>
    </source>
</evidence>
<dbReference type="GO" id="GO:1990116">
    <property type="term" value="P:ribosome-associated ubiquitin-dependent protein catabolic process"/>
    <property type="evidence" value="ECO:0007669"/>
    <property type="project" value="EnsemblFungi"/>
</dbReference>
<dbReference type="Pfam" id="PF06221">
    <property type="entry name" value="zf-C2HC5"/>
    <property type="match status" value="1"/>
</dbReference>
<keyword evidence="5" id="KW-1185">Reference proteome</keyword>
<feature type="non-terminal residue" evidence="4">
    <location>
        <position position="476"/>
    </location>
</feature>
<proteinExistence type="predicted"/>
<feature type="compositionally biased region" description="Basic and acidic residues" evidence="2">
    <location>
        <begin position="437"/>
        <end position="452"/>
    </location>
</feature>
<dbReference type="RefSeq" id="XP_020078325.1">
    <property type="nucleotide sequence ID" value="XM_020219156.1"/>
</dbReference>
<dbReference type="GeneID" id="30993706"/>
<evidence type="ECO:0000313" key="5">
    <source>
        <dbReference type="Proteomes" id="UP000095085"/>
    </source>
</evidence>
<feature type="region of interest" description="Disordered" evidence="2">
    <location>
        <begin position="431"/>
        <end position="453"/>
    </location>
</feature>
<keyword evidence="1" id="KW-0175">Coiled coil</keyword>
<feature type="coiled-coil region" evidence="1">
    <location>
        <begin position="288"/>
        <end position="329"/>
    </location>
</feature>
<name>A0A1E4RPU5_9ASCO</name>
<dbReference type="InterPro" id="IPR039128">
    <property type="entry name" value="TRIP4-like"/>
</dbReference>